<dbReference type="EMBL" id="BAABHW010000001">
    <property type="protein sequence ID" value="GAA5067656.1"/>
    <property type="molecule type" value="Genomic_DNA"/>
</dbReference>
<dbReference type="Gene3D" id="2.20.28.30">
    <property type="entry name" value="RNA polymerase ii, chain L"/>
    <property type="match status" value="1"/>
</dbReference>
<dbReference type="PANTHER" id="PTHR37826">
    <property type="entry name" value="FLOTILLIN BAND_7_5 DOMAIN PROTEIN"/>
    <property type="match status" value="1"/>
</dbReference>
<protein>
    <recommendedName>
        <fullName evidence="3">RRN7-type domain-containing protein</fullName>
    </recommendedName>
</protein>
<sequence>MSDTFDADPEARRPEDEHRFPCPSCGSDMRYAPADGKLICDHCGHEEGIEAGELDGTGEAHVEFDFEDARRRDHSEIEMEETRVSQCPSCGAQVEFDPNVHSQECPFCATPVVTDTGTHRHIKPQGVLPFGVTEREAHKAMNDWLGKLWFAPNGLKEYARNGRKLDGIYVPYWTYDADTRTAYRGQRGDAYYVTVRGPDGKPRQERRMRWTFVRGRVARFFDDVLVLASRSLPKSYTDGLAPWDLTKLADYKPEFLSGFRAEAYQIDLEDGMVEARAIMDNQIRRDIRRDIGGDAQRISKMDVNVSAVTFKHVLLPVWLAAYKYRGKSYRFVVNGQTGKVQGERPYSWIKIALAILAAIIIAGGVLYGLEVLDNGGFPQSGSLPAPSQTTGFTPPQPVQTPTFTPPTK</sequence>
<evidence type="ECO:0000259" key="3">
    <source>
        <dbReference type="Pfam" id="PF11781"/>
    </source>
</evidence>
<reference evidence="5" key="1">
    <citation type="journal article" date="2019" name="Int. J. Syst. Evol. Microbiol.">
        <title>The Global Catalogue of Microorganisms (GCM) 10K type strain sequencing project: providing services to taxonomists for standard genome sequencing and annotation.</title>
        <authorList>
            <consortium name="The Broad Institute Genomics Platform"/>
            <consortium name="The Broad Institute Genome Sequencing Center for Infectious Disease"/>
            <person name="Wu L."/>
            <person name="Ma J."/>
        </authorList>
    </citation>
    <scope>NUCLEOTIDE SEQUENCE [LARGE SCALE GENOMIC DNA]</scope>
    <source>
        <strain evidence="5">JCM 18015</strain>
    </source>
</reference>
<evidence type="ECO:0000256" key="1">
    <source>
        <dbReference type="SAM" id="MobiDB-lite"/>
    </source>
</evidence>
<name>A0ABP9L176_9RHOB</name>
<dbReference type="Pfam" id="PF11781">
    <property type="entry name" value="Zn_ribbon_RRN7"/>
    <property type="match status" value="1"/>
</dbReference>
<feature type="domain" description="RRN7-type" evidence="3">
    <location>
        <begin position="17"/>
        <end position="48"/>
    </location>
</feature>
<dbReference type="InterPro" id="IPR021752">
    <property type="entry name" value="TF_Rrn7_Zf"/>
</dbReference>
<dbReference type="PANTHER" id="PTHR37826:SF3">
    <property type="entry name" value="J DOMAIN-CONTAINING PROTEIN"/>
    <property type="match status" value="1"/>
</dbReference>
<organism evidence="4 5">
    <name type="scientific">[Roseibacterium] beibuensis</name>
    <dbReference type="NCBI Taxonomy" id="1193142"/>
    <lineage>
        <taxon>Bacteria</taxon>
        <taxon>Pseudomonadati</taxon>
        <taxon>Pseudomonadota</taxon>
        <taxon>Alphaproteobacteria</taxon>
        <taxon>Rhodobacterales</taxon>
        <taxon>Roseobacteraceae</taxon>
        <taxon>Roseicyclus</taxon>
    </lineage>
</organism>
<dbReference type="Proteomes" id="UP001499910">
    <property type="component" value="Unassembled WGS sequence"/>
</dbReference>
<keyword evidence="5" id="KW-1185">Reference proteome</keyword>
<dbReference type="RefSeq" id="WP_259546587.1">
    <property type="nucleotide sequence ID" value="NZ_BAABHW010000001.1"/>
</dbReference>
<proteinExistence type="predicted"/>
<keyword evidence="2" id="KW-0472">Membrane</keyword>
<feature type="transmembrane region" description="Helical" evidence="2">
    <location>
        <begin position="348"/>
        <end position="369"/>
    </location>
</feature>
<gene>
    <name evidence="4" type="ORF">GCM10023209_07520</name>
</gene>
<feature type="compositionally biased region" description="Pro residues" evidence="1">
    <location>
        <begin position="394"/>
        <end position="408"/>
    </location>
</feature>
<feature type="region of interest" description="Disordered" evidence="1">
    <location>
        <begin position="380"/>
        <end position="408"/>
    </location>
</feature>
<evidence type="ECO:0000313" key="4">
    <source>
        <dbReference type="EMBL" id="GAA5067656.1"/>
    </source>
</evidence>
<comment type="caution">
    <text evidence="4">The sequence shown here is derived from an EMBL/GenBank/DDBJ whole genome shotgun (WGS) entry which is preliminary data.</text>
</comment>
<evidence type="ECO:0000256" key="2">
    <source>
        <dbReference type="SAM" id="Phobius"/>
    </source>
</evidence>
<keyword evidence="2" id="KW-1133">Transmembrane helix</keyword>
<accession>A0ABP9L176</accession>
<evidence type="ECO:0000313" key="5">
    <source>
        <dbReference type="Proteomes" id="UP001499910"/>
    </source>
</evidence>
<keyword evidence="2" id="KW-0812">Transmembrane</keyword>